<feature type="compositionally biased region" description="Acidic residues" evidence="5">
    <location>
        <begin position="22"/>
        <end position="40"/>
    </location>
</feature>
<accession>A0A1I2A1F3</accession>
<dbReference type="PANTHER" id="PTHR47737">
    <property type="entry name" value="GLYCINE BETAINE/PROLINE BETAINE TRANSPORT SYSTEM PERMEASE PROTEIN PROW"/>
    <property type="match status" value="1"/>
</dbReference>
<dbReference type="GO" id="GO:0015226">
    <property type="term" value="F:carnitine transmembrane transporter activity"/>
    <property type="evidence" value="ECO:0007669"/>
    <property type="project" value="TreeGrafter"/>
</dbReference>
<dbReference type="Gene3D" id="3.10.105.10">
    <property type="entry name" value="Dipeptide-binding Protein, Domain 3"/>
    <property type="match status" value="2"/>
</dbReference>
<name>A0A1I2A1F3_9BACI</name>
<gene>
    <name evidence="8" type="ORF">SAMN05216238_11424</name>
</gene>
<feature type="signal peptide" evidence="6">
    <location>
        <begin position="1"/>
        <end position="18"/>
    </location>
</feature>
<evidence type="ECO:0000313" key="8">
    <source>
        <dbReference type="EMBL" id="SFE37597.1"/>
    </source>
</evidence>
<evidence type="ECO:0000256" key="1">
    <source>
        <dbReference type="ARBA" id="ARBA00004236"/>
    </source>
</evidence>
<keyword evidence="3" id="KW-1003">Cell membrane</keyword>
<keyword evidence="6" id="KW-0732">Signal</keyword>
<evidence type="ECO:0000256" key="3">
    <source>
        <dbReference type="ARBA" id="ARBA00022475"/>
    </source>
</evidence>
<dbReference type="CDD" id="cd13639">
    <property type="entry name" value="PBP2_OpuAC_like"/>
    <property type="match status" value="1"/>
</dbReference>
<dbReference type="SUPFAM" id="SSF53850">
    <property type="entry name" value="Periplasmic binding protein-like II"/>
    <property type="match status" value="1"/>
</dbReference>
<dbReference type="EMBL" id="FOMR01000014">
    <property type="protein sequence ID" value="SFE37597.1"/>
    <property type="molecule type" value="Genomic_DNA"/>
</dbReference>
<dbReference type="PANTHER" id="PTHR47737:SF1">
    <property type="entry name" value="GLYCINE BETAINE_PROLINE BETAINE TRANSPORT SYSTEM PERMEASE PROTEIN PROW"/>
    <property type="match status" value="1"/>
</dbReference>
<evidence type="ECO:0000256" key="4">
    <source>
        <dbReference type="ARBA" id="ARBA00023136"/>
    </source>
</evidence>
<dbReference type="Pfam" id="PF04069">
    <property type="entry name" value="OpuAC"/>
    <property type="match status" value="1"/>
</dbReference>
<evidence type="ECO:0000256" key="2">
    <source>
        <dbReference type="ARBA" id="ARBA00022448"/>
    </source>
</evidence>
<dbReference type="STRING" id="640948.SAMN05216238_11424"/>
<keyword evidence="2" id="KW-0813">Transport</keyword>
<feature type="region of interest" description="Disordered" evidence="5">
    <location>
        <begin position="20"/>
        <end position="49"/>
    </location>
</feature>
<dbReference type="GO" id="GO:0005275">
    <property type="term" value="F:amine transmembrane transporter activity"/>
    <property type="evidence" value="ECO:0007669"/>
    <property type="project" value="TreeGrafter"/>
</dbReference>
<proteinExistence type="predicted"/>
<dbReference type="GO" id="GO:0015871">
    <property type="term" value="P:choline transport"/>
    <property type="evidence" value="ECO:0007669"/>
    <property type="project" value="TreeGrafter"/>
</dbReference>
<dbReference type="GO" id="GO:0043190">
    <property type="term" value="C:ATP-binding cassette (ABC) transporter complex"/>
    <property type="evidence" value="ECO:0007669"/>
    <property type="project" value="InterPro"/>
</dbReference>
<evidence type="ECO:0000259" key="7">
    <source>
        <dbReference type="Pfam" id="PF04069"/>
    </source>
</evidence>
<sequence length="313" mass="34601">MGLTFLALMLMLILAACGGGDSNEEESTDSSGEEGSEESNSEGPEIGQEELTQPYVAWARETISTHMLAALLEKVGYTVDLKQVEAGAMWSSVADGSADFHTSAWLPATHAPYWEQYSEDIVKVKQVLDSAPLALAVPSYMDVTSVEDLKGNEELGESVNWTITGIDPGAGIMQNTEEAMEEYGLENWELTSSSEAAMLTELQAAVENEEPIIVPLWKPHWIFGTMELTMLEDPEEIYGGEGDQIFTVARDGLEEDAPRAYKVMEQYNEDYDMLNEMMPKVHAEDQDPAEVVQEFIDNNPDLVDEWLEGVPTE</sequence>
<protein>
    <submittedName>
        <fullName evidence="8">Glycine betaine/proline transport system substrate-binding protein</fullName>
    </submittedName>
</protein>
<dbReference type="GO" id="GO:0031460">
    <property type="term" value="P:glycine betaine transport"/>
    <property type="evidence" value="ECO:0007669"/>
    <property type="project" value="TreeGrafter"/>
</dbReference>
<dbReference type="Proteomes" id="UP000199474">
    <property type="component" value="Unassembled WGS sequence"/>
</dbReference>
<organism evidence="8 9">
    <name type="scientific">Lentibacillus persicus</name>
    <dbReference type="NCBI Taxonomy" id="640948"/>
    <lineage>
        <taxon>Bacteria</taxon>
        <taxon>Bacillati</taxon>
        <taxon>Bacillota</taxon>
        <taxon>Bacilli</taxon>
        <taxon>Bacillales</taxon>
        <taxon>Bacillaceae</taxon>
        <taxon>Lentibacillus</taxon>
    </lineage>
</organism>
<evidence type="ECO:0000256" key="6">
    <source>
        <dbReference type="SAM" id="SignalP"/>
    </source>
</evidence>
<dbReference type="Gene3D" id="3.40.190.100">
    <property type="entry name" value="Glycine betaine-binding periplasmic protein, domain 2"/>
    <property type="match status" value="1"/>
</dbReference>
<evidence type="ECO:0000256" key="5">
    <source>
        <dbReference type="SAM" id="MobiDB-lite"/>
    </source>
</evidence>
<feature type="domain" description="ABC-type glycine betaine transport system substrate-binding" evidence="7">
    <location>
        <begin position="55"/>
        <end position="297"/>
    </location>
</feature>
<reference evidence="9" key="1">
    <citation type="submission" date="2016-10" db="EMBL/GenBank/DDBJ databases">
        <authorList>
            <person name="Varghese N."/>
            <person name="Submissions S."/>
        </authorList>
    </citation>
    <scope>NUCLEOTIDE SEQUENCE [LARGE SCALE GENOMIC DNA]</scope>
    <source>
        <strain evidence="9">DSM 22530</strain>
    </source>
</reference>
<keyword evidence="9" id="KW-1185">Reference proteome</keyword>
<feature type="chain" id="PRO_5039252577" evidence="6">
    <location>
        <begin position="19"/>
        <end position="313"/>
    </location>
</feature>
<comment type="subcellular location">
    <subcellularLocation>
        <location evidence="1">Cell membrane</location>
    </subcellularLocation>
</comment>
<keyword evidence="4" id="KW-0472">Membrane</keyword>
<dbReference type="AlphaFoldDB" id="A0A1I2A1F3"/>
<dbReference type="InterPro" id="IPR007210">
    <property type="entry name" value="ABC_Gly_betaine_transp_sub-bd"/>
</dbReference>
<evidence type="ECO:0000313" key="9">
    <source>
        <dbReference type="Proteomes" id="UP000199474"/>
    </source>
</evidence>